<proteinExistence type="predicted"/>
<evidence type="ECO:0000313" key="2">
    <source>
        <dbReference type="Proteomes" id="UP000799421"/>
    </source>
</evidence>
<dbReference type="InterPro" id="IPR036397">
    <property type="entry name" value="RNaseH_sf"/>
</dbReference>
<dbReference type="OrthoDB" id="5410741at2759"/>
<dbReference type="GO" id="GO:0003676">
    <property type="term" value="F:nucleic acid binding"/>
    <property type="evidence" value="ECO:0007669"/>
    <property type="project" value="InterPro"/>
</dbReference>
<feature type="non-terminal residue" evidence="1">
    <location>
        <position position="1"/>
    </location>
</feature>
<keyword evidence="2" id="KW-1185">Reference proteome</keyword>
<protein>
    <recommendedName>
        <fullName evidence="3">Tc1-like transposase DDE domain-containing protein</fullName>
    </recommendedName>
</protein>
<reference evidence="1" key="1">
    <citation type="journal article" date="2020" name="Stud. Mycol.">
        <title>101 Dothideomycetes genomes: a test case for predicting lifestyles and emergence of pathogens.</title>
        <authorList>
            <person name="Haridas S."/>
            <person name="Albert R."/>
            <person name="Binder M."/>
            <person name="Bloem J."/>
            <person name="Labutti K."/>
            <person name="Salamov A."/>
            <person name="Andreopoulos B."/>
            <person name="Baker S."/>
            <person name="Barry K."/>
            <person name="Bills G."/>
            <person name="Bluhm B."/>
            <person name="Cannon C."/>
            <person name="Castanera R."/>
            <person name="Culley D."/>
            <person name="Daum C."/>
            <person name="Ezra D."/>
            <person name="Gonzalez J."/>
            <person name="Henrissat B."/>
            <person name="Kuo A."/>
            <person name="Liang C."/>
            <person name="Lipzen A."/>
            <person name="Lutzoni F."/>
            <person name="Magnuson J."/>
            <person name="Mondo S."/>
            <person name="Nolan M."/>
            <person name="Ohm R."/>
            <person name="Pangilinan J."/>
            <person name="Park H.-J."/>
            <person name="Ramirez L."/>
            <person name="Alfaro M."/>
            <person name="Sun H."/>
            <person name="Tritt A."/>
            <person name="Yoshinaga Y."/>
            <person name="Zwiers L.-H."/>
            <person name="Turgeon B."/>
            <person name="Goodwin S."/>
            <person name="Spatafora J."/>
            <person name="Crous P."/>
            <person name="Grigoriev I."/>
        </authorList>
    </citation>
    <scope>NUCLEOTIDE SEQUENCE</scope>
    <source>
        <strain evidence="1">CBS 480.64</strain>
    </source>
</reference>
<dbReference type="Proteomes" id="UP000799421">
    <property type="component" value="Unassembled WGS sequence"/>
</dbReference>
<sequence length="103" mass="11842">WPPCSPDLAPVEQAWPRLKSNVYELKPDLSSITSKKEQIKILEEVHPQAWKMIPRGFILAIVDSLPERIATVIKAEGWYTCFQDRNSACRCKHPKRSIEPQNS</sequence>
<dbReference type="Gene3D" id="3.30.420.10">
    <property type="entry name" value="Ribonuclease H-like superfamily/Ribonuclease H"/>
    <property type="match status" value="1"/>
</dbReference>
<name>A0A6A7BUF6_9PEZI</name>
<dbReference type="EMBL" id="MU006017">
    <property type="protein sequence ID" value="KAF2858128.1"/>
    <property type="molecule type" value="Genomic_DNA"/>
</dbReference>
<dbReference type="AlphaFoldDB" id="A0A6A7BUF6"/>
<gene>
    <name evidence="1" type="ORF">K470DRAFT_290053</name>
</gene>
<evidence type="ECO:0000313" key="1">
    <source>
        <dbReference type="EMBL" id="KAF2858128.1"/>
    </source>
</evidence>
<organism evidence="1 2">
    <name type="scientific">Piedraia hortae CBS 480.64</name>
    <dbReference type="NCBI Taxonomy" id="1314780"/>
    <lineage>
        <taxon>Eukaryota</taxon>
        <taxon>Fungi</taxon>
        <taxon>Dikarya</taxon>
        <taxon>Ascomycota</taxon>
        <taxon>Pezizomycotina</taxon>
        <taxon>Dothideomycetes</taxon>
        <taxon>Dothideomycetidae</taxon>
        <taxon>Capnodiales</taxon>
        <taxon>Piedraiaceae</taxon>
        <taxon>Piedraia</taxon>
    </lineage>
</organism>
<evidence type="ECO:0008006" key="3">
    <source>
        <dbReference type="Google" id="ProtNLM"/>
    </source>
</evidence>
<accession>A0A6A7BUF6</accession>